<proteinExistence type="predicted"/>
<dbReference type="STRING" id="398512.Bccel_1626"/>
<dbReference type="OrthoDB" id="3477708at2"/>
<evidence type="ECO:0000313" key="2">
    <source>
        <dbReference type="EMBL" id="KNY26364.1"/>
    </source>
</evidence>
<dbReference type="EMBL" id="LGTC01000001">
    <property type="protein sequence ID" value="KNY26364.1"/>
    <property type="molecule type" value="Genomic_DNA"/>
</dbReference>
<keyword evidence="3" id="KW-1185">Reference proteome</keyword>
<dbReference type="Pfam" id="PF22481">
    <property type="entry name" value="DUF6985"/>
    <property type="match status" value="1"/>
</dbReference>
<organism evidence="2 3">
    <name type="scientific">Pseudobacteroides cellulosolvens ATCC 35603 = DSM 2933</name>
    <dbReference type="NCBI Taxonomy" id="398512"/>
    <lineage>
        <taxon>Bacteria</taxon>
        <taxon>Bacillati</taxon>
        <taxon>Bacillota</taxon>
        <taxon>Clostridia</taxon>
        <taxon>Eubacteriales</taxon>
        <taxon>Oscillospiraceae</taxon>
        <taxon>Pseudobacteroides</taxon>
    </lineage>
</organism>
<dbReference type="eggNOG" id="ENOG50332EY">
    <property type="taxonomic scope" value="Bacteria"/>
</dbReference>
<dbReference type="Proteomes" id="UP000036923">
    <property type="component" value="Unassembled WGS sequence"/>
</dbReference>
<sequence length="153" mass="18001">MQDELFGHLEYDYLWQGKIEFFIFNQNNNITLSIECEDEDEDITDVQRKSMVEFAKNKERIIKEIETKIFNYYQSICPLKREKRVADIDKIAPIIHNVDEVGSLVKPVNFYIKNSDERTIAILFECTWDFDLGVGVEIVNEEVIRVGVQNDVM</sequence>
<evidence type="ECO:0000259" key="1">
    <source>
        <dbReference type="Pfam" id="PF22481"/>
    </source>
</evidence>
<dbReference type="AlphaFoldDB" id="A0A0L6JKQ1"/>
<dbReference type="InterPro" id="IPR054254">
    <property type="entry name" value="DUF6985"/>
</dbReference>
<feature type="domain" description="DUF6985" evidence="1">
    <location>
        <begin position="6"/>
        <end position="152"/>
    </location>
</feature>
<reference evidence="3" key="1">
    <citation type="submission" date="2015-07" db="EMBL/GenBank/DDBJ databases">
        <title>Near-Complete Genome Sequence of the Cellulolytic Bacterium Bacteroides (Pseudobacteroides) cellulosolvens ATCC 35603.</title>
        <authorList>
            <person name="Dassa B."/>
            <person name="Utturkar S.M."/>
            <person name="Klingeman D.M."/>
            <person name="Hurt R.A."/>
            <person name="Keller M."/>
            <person name="Xu J."/>
            <person name="Reddy Y.H.K."/>
            <person name="Borovok I."/>
            <person name="Grinberg I.R."/>
            <person name="Lamed R."/>
            <person name="Zhivin O."/>
            <person name="Bayer E.A."/>
            <person name="Brown S.D."/>
        </authorList>
    </citation>
    <scope>NUCLEOTIDE SEQUENCE [LARGE SCALE GENOMIC DNA]</scope>
    <source>
        <strain evidence="3">DSM 2933</strain>
    </source>
</reference>
<comment type="caution">
    <text evidence="2">The sequence shown here is derived from an EMBL/GenBank/DDBJ whole genome shotgun (WGS) entry which is preliminary data.</text>
</comment>
<accession>A0A0L6JKQ1</accession>
<gene>
    <name evidence="2" type="ORF">Bccel_1626</name>
</gene>
<dbReference type="RefSeq" id="WP_036941457.1">
    <property type="nucleotide sequence ID" value="NZ_JQKC01000015.1"/>
</dbReference>
<evidence type="ECO:0000313" key="3">
    <source>
        <dbReference type="Proteomes" id="UP000036923"/>
    </source>
</evidence>
<name>A0A0L6JKQ1_9FIRM</name>
<protein>
    <recommendedName>
        <fullName evidence="1">DUF6985 domain-containing protein</fullName>
    </recommendedName>
</protein>